<proteinExistence type="predicted"/>
<organism evidence="1 2">
    <name type="scientific">Candidatus Iainarchaeum sp</name>
    <dbReference type="NCBI Taxonomy" id="3101447"/>
    <lineage>
        <taxon>Archaea</taxon>
        <taxon>Candidatus Iainarchaeota</taxon>
        <taxon>Candidatus Iainarchaeia</taxon>
        <taxon>Candidatus Iainarchaeales</taxon>
        <taxon>Candidatus Iainarchaeaceae</taxon>
        <taxon>Candidatus Iainarchaeum</taxon>
    </lineage>
</organism>
<dbReference type="EMBL" id="JAGVWB010000011">
    <property type="protein sequence ID" value="MBS3058111.1"/>
    <property type="molecule type" value="Genomic_DNA"/>
</dbReference>
<gene>
    <name evidence="1" type="ORF">J4478_01795</name>
</gene>
<reference evidence="1" key="2">
    <citation type="submission" date="2021-05" db="EMBL/GenBank/DDBJ databases">
        <title>Protein family content uncovers lineage relationships and bacterial pathway maintenance mechanisms in DPANN archaea.</title>
        <authorList>
            <person name="Castelle C.J."/>
            <person name="Meheust R."/>
            <person name="Jaffe A.L."/>
            <person name="Seitz K."/>
            <person name="Gong X."/>
            <person name="Baker B.J."/>
            <person name="Banfield J.F."/>
        </authorList>
    </citation>
    <scope>NUCLEOTIDE SEQUENCE</scope>
    <source>
        <strain evidence="1">RIFCSPLOWO2_01_FULL_43_13</strain>
    </source>
</reference>
<reference evidence="1" key="1">
    <citation type="submission" date="2021-03" db="EMBL/GenBank/DDBJ databases">
        <authorList>
            <person name="Jaffe A."/>
        </authorList>
    </citation>
    <scope>NUCLEOTIDE SEQUENCE</scope>
    <source>
        <strain evidence="1">RIFCSPLOWO2_01_FULL_43_13</strain>
    </source>
</reference>
<dbReference type="AlphaFoldDB" id="A0A8T4KUL9"/>
<evidence type="ECO:0008006" key="3">
    <source>
        <dbReference type="Google" id="ProtNLM"/>
    </source>
</evidence>
<dbReference type="Proteomes" id="UP000680185">
    <property type="component" value="Unassembled WGS sequence"/>
</dbReference>
<evidence type="ECO:0000313" key="1">
    <source>
        <dbReference type="EMBL" id="MBS3058111.1"/>
    </source>
</evidence>
<sequence length="192" mass="21633">MKELGLYRIRDLALESGRAVFSMQQLSNLTGKPKAVCTVYASRLVKKGLAERLLKGKISFEKDDFITATQLVEPAYISLGSALLFHGITTQVQKNIECVTTKNSLKFKKLGITYHKIPARLFYGFKKHAKGKSYTMVAEPEKALLDGLYLNVFSKKDLKEVLQKTSLQKLKAFAKKFKGRGKKKLERLVAND</sequence>
<protein>
    <recommendedName>
        <fullName evidence="3">Transcriptional regulator</fullName>
    </recommendedName>
</protein>
<comment type="caution">
    <text evidence="1">The sequence shown here is derived from an EMBL/GenBank/DDBJ whole genome shotgun (WGS) entry which is preliminary data.</text>
</comment>
<name>A0A8T4KUL9_9ARCH</name>
<evidence type="ECO:0000313" key="2">
    <source>
        <dbReference type="Proteomes" id="UP000680185"/>
    </source>
</evidence>
<accession>A0A8T4KUL9</accession>